<sequence>MSVIYLVRHAQASFGTDDYDRLSPKGLAQADILGEHFAARGIAPNRLIAGQMLRQRQTLSGLAAKGGLEQEPVTHTGWDEFSASNITAAYPEQDPLAKTDTRAFQRLLEKSSARWASGDHDSDYVETFNEFTSRVENALKDAMASLGKGESAAVVSSSGAIAWTAAHLLGGGFDLWLRLNRVTVNTGVTKIVGGPQGITLVSFNDHSHLANDMVTYR</sequence>
<keyword evidence="1" id="KW-0378">Hydrolase</keyword>
<dbReference type="CDD" id="cd07067">
    <property type="entry name" value="HP_PGM_like"/>
    <property type="match status" value="1"/>
</dbReference>
<dbReference type="SUPFAM" id="SSF53254">
    <property type="entry name" value="Phosphoglycerate mutase-like"/>
    <property type="match status" value="1"/>
</dbReference>
<dbReference type="InterPro" id="IPR051021">
    <property type="entry name" value="Mito_Ser/Thr_phosphatase"/>
</dbReference>
<evidence type="ECO:0000256" key="1">
    <source>
        <dbReference type="ARBA" id="ARBA00022801"/>
    </source>
</evidence>
<dbReference type="AlphaFoldDB" id="A0A365YI31"/>
<dbReference type="PANTHER" id="PTHR20935:SF0">
    <property type="entry name" value="SERINE_THREONINE-PROTEIN PHOSPHATASE PGAM5, MITOCHONDRIAL"/>
    <property type="match status" value="1"/>
</dbReference>
<accession>A0A365YI31</accession>
<dbReference type="SMART" id="SM00855">
    <property type="entry name" value="PGAM"/>
    <property type="match status" value="1"/>
</dbReference>
<reference evidence="2 3" key="1">
    <citation type="submission" date="2018-01" db="EMBL/GenBank/DDBJ databases">
        <title>Glutamicibacter soli strain NHPC-3 Whole genome sequence and assembly.</title>
        <authorList>
            <person name="Choudhury P."/>
            <person name="Gupta D."/>
            <person name="Sengupta K."/>
            <person name="Jawed A."/>
            <person name="Sultana N."/>
            <person name="Saha P."/>
        </authorList>
    </citation>
    <scope>NUCLEOTIDE SEQUENCE [LARGE SCALE GENOMIC DNA]</scope>
    <source>
        <strain evidence="2 3">NHPC-3</strain>
    </source>
</reference>
<dbReference type="RefSeq" id="WP_113607175.1">
    <property type="nucleotide sequence ID" value="NZ_POAF01000003.1"/>
</dbReference>
<dbReference type="EMBL" id="POAF01000003">
    <property type="protein sequence ID" value="RBM01930.1"/>
    <property type="molecule type" value="Genomic_DNA"/>
</dbReference>
<protein>
    <submittedName>
        <fullName evidence="2">Histidine phosphatase family protein</fullName>
    </submittedName>
</protein>
<dbReference type="PANTHER" id="PTHR20935">
    <property type="entry name" value="PHOSPHOGLYCERATE MUTASE-RELATED"/>
    <property type="match status" value="1"/>
</dbReference>
<proteinExistence type="predicted"/>
<dbReference type="Proteomes" id="UP000252167">
    <property type="component" value="Unassembled WGS sequence"/>
</dbReference>
<evidence type="ECO:0000313" key="2">
    <source>
        <dbReference type="EMBL" id="RBM01930.1"/>
    </source>
</evidence>
<name>A0A365YI31_9MICC</name>
<evidence type="ECO:0000313" key="3">
    <source>
        <dbReference type="Proteomes" id="UP000252167"/>
    </source>
</evidence>
<organism evidence="2 3">
    <name type="scientific">Glutamicibacter soli</name>
    <dbReference type="NCBI Taxonomy" id="453836"/>
    <lineage>
        <taxon>Bacteria</taxon>
        <taxon>Bacillati</taxon>
        <taxon>Actinomycetota</taxon>
        <taxon>Actinomycetes</taxon>
        <taxon>Micrococcales</taxon>
        <taxon>Micrococcaceae</taxon>
        <taxon>Glutamicibacter</taxon>
    </lineage>
</organism>
<comment type="caution">
    <text evidence="2">The sequence shown here is derived from an EMBL/GenBank/DDBJ whole genome shotgun (WGS) entry which is preliminary data.</text>
</comment>
<dbReference type="InterPro" id="IPR029033">
    <property type="entry name" value="His_PPase_superfam"/>
</dbReference>
<dbReference type="GO" id="GO:0016787">
    <property type="term" value="F:hydrolase activity"/>
    <property type="evidence" value="ECO:0007669"/>
    <property type="project" value="UniProtKB-KW"/>
</dbReference>
<gene>
    <name evidence="2" type="ORF">C1H84_08860</name>
</gene>
<keyword evidence="3" id="KW-1185">Reference proteome</keyword>
<dbReference type="Pfam" id="PF00300">
    <property type="entry name" value="His_Phos_1"/>
    <property type="match status" value="1"/>
</dbReference>
<dbReference type="Gene3D" id="3.40.50.1240">
    <property type="entry name" value="Phosphoglycerate mutase-like"/>
    <property type="match status" value="1"/>
</dbReference>
<dbReference type="InterPro" id="IPR013078">
    <property type="entry name" value="His_Pase_superF_clade-1"/>
</dbReference>